<keyword evidence="2" id="KW-0812">Transmembrane</keyword>
<feature type="transmembrane region" description="Helical" evidence="2">
    <location>
        <begin position="425"/>
        <end position="445"/>
    </location>
</feature>
<keyword evidence="4" id="KW-1185">Reference proteome</keyword>
<protein>
    <recommendedName>
        <fullName evidence="5">Transmembrane protein 135 N-terminal domain-containing protein</fullName>
    </recommendedName>
</protein>
<evidence type="ECO:0000313" key="3">
    <source>
        <dbReference type="EMBL" id="CAH7689106.1"/>
    </source>
</evidence>
<keyword evidence="2" id="KW-0472">Membrane</keyword>
<dbReference type="PANTHER" id="PTHR12459">
    <property type="entry name" value="TRANSMEMBRANE PROTEIN 135-RELATED"/>
    <property type="match status" value="1"/>
</dbReference>
<organism evidence="3 4">
    <name type="scientific">Phakopsora pachyrhizi</name>
    <name type="common">Asian soybean rust disease fungus</name>
    <dbReference type="NCBI Taxonomy" id="170000"/>
    <lineage>
        <taxon>Eukaryota</taxon>
        <taxon>Fungi</taxon>
        <taxon>Dikarya</taxon>
        <taxon>Basidiomycota</taxon>
        <taxon>Pucciniomycotina</taxon>
        <taxon>Pucciniomycetes</taxon>
        <taxon>Pucciniales</taxon>
        <taxon>Phakopsoraceae</taxon>
        <taxon>Phakopsora</taxon>
    </lineage>
</organism>
<feature type="transmembrane region" description="Helical" evidence="2">
    <location>
        <begin position="97"/>
        <end position="118"/>
    </location>
</feature>
<comment type="caution">
    <text evidence="3">The sequence shown here is derived from an EMBL/GenBank/DDBJ whole genome shotgun (WGS) entry which is preliminary data.</text>
</comment>
<dbReference type="PANTHER" id="PTHR12459:SF6">
    <property type="entry name" value="GB|AAD46013.1"/>
    <property type="match status" value="1"/>
</dbReference>
<evidence type="ECO:0000256" key="2">
    <source>
        <dbReference type="SAM" id="Phobius"/>
    </source>
</evidence>
<dbReference type="EMBL" id="CALTRL010006045">
    <property type="protein sequence ID" value="CAH7689106.1"/>
    <property type="molecule type" value="Genomic_DNA"/>
</dbReference>
<keyword evidence="2" id="KW-1133">Transmembrane helix</keyword>
<dbReference type="InterPro" id="IPR026749">
    <property type="entry name" value="Tmem135"/>
</dbReference>
<evidence type="ECO:0000256" key="1">
    <source>
        <dbReference type="SAM" id="MobiDB-lite"/>
    </source>
</evidence>
<feature type="region of interest" description="Disordered" evidence="1">
    <location>
        <begin position="1"/>
        <end position="20"/>
    </location>
</feature>
<dbReference type="Proteomes" id="UP001153365">
    <property type="component" value="Unassembled WGS sequence"/>
</dbReference>
<feature type="compositionally biased region" description="Acidic residues" evidence="1">
    <location>
        <begin position="1"/>
        <end position="14"/>
    </location>
</feature>
<feature type="transmembrane region" description="Helical" evidence="2">
    <location>
        <begin position="510"/>
        <end position="528"/>
    </location>
</feature>
<evidence type="ECO:0000313" key="4">
    <source>
        <dbReference type="Proteomes" id="UP001153365"/>
    </source>
</evidence>
<sequence>MKPTRDDEDQEDEDQSKNWIGLTRIKPAHSRSEPNLIINHHHRSSSFFSRSALNRLHNSFTRPPIGGFLPTKRTSFVHQATINHSRSEILWIAIKKWIVVFCSVHIVVSSGSSAFALVRLRKTLKKGNFKSFFEVIKRVWLDRSNLRLSTFLGLYSALWTLSYPELLKLQKSFKHLHLQKTNKKDDKRDNSPSTHYLTVMKFISDWPAAFAGCISGLSLIVHFKEDRVNLASNIFCRGLYTILNYRPLVKLKYGDILLFGISNAQIMQAFVLYPESLPSWYWNWIKRVGSLDKRYLELHRNLNLGRPVKLDLIRTVLKRSSPRTSSNQLKLDRWLLDDLNLGGLERSGVVEALYKDIPCAPCFLNHPMENSCSNFNRTWISFQSMLPTYAILHLIPSLLFRRKVLFKDPIKFILSILKKTSKSSLFISSFVWIILYSVCIPSRVYELSNKRIRLRGWSWNGFVGFMTCLSLFWEDPRRRSELALYCAPKALVSIYKVLKNKRIIKGNLKYGEIVLSSLGTGMMMHVFINEPSRMTGLIRGIIDQLVDPHLPGFGKI</sequence>
<dbReference type="AlphaFoldDB" id="A0AAV0BRG3"/>
<accession>A0AAV0BRG3</accession>
<gene>
    <name evidence="3" type="ORF">PPACK8108_LOCUS24176</name>
</gene>
<reference evidence="3" key="1">
    <citation type="submission" date="2022-06" db="EMBL/GenBank/DDBJ databases">
        <authorList>
            <consortium name="SYNGENTA / RWTH Aachen University"/>
        </authorList>
    </citation>
    <scope>NUCLEOTIDE SEQUENCE</scope>
</reference>
<name>A0AAV0BRG3_PHAPC</name>
<proteinExistence type="predicted"/>
<evidence type="ECO:0008006" key="5">
    <source>
        <dbReference type="Google" id="ProtNLM"/>
    </source>
</evidence>